<dbReference type="PANTHER" id="PTHR33392:SF6">
    <property type="entry name" value="POLYISOPRENYL-TEICHOIC ACID--PEPTIDOGLYCAN TEICHOIC ACID TRANSFERASE TAGU"/>
    <property type="match status" value="1"/>
</dbReference>
<feature type="compositionally biased region" description="Low complexity" evidence="2">
    <location>
        <begin position="1"/>
        <end position="13"/>
    </location>
</feature>
<dbReference type="KEGG" id="dcm:NIES806_01380"/>
<keyword evidence="7" id="KW-1185">Reference proteome</keyword>
<dbReference type="Pfam" id="PF03816">
    <property type="entry name" value="LytR_cpsA_psr"/>
    <property type="match status" value="1"/>
</dbReference>
<dbReference type="NCBIfam" id="TIGR00350">
    <property type="entry name" value="lytR_cpsA_psr"/>
    <property type="match status" value="1"/>
</dbReference>
<organism evidence="6 7">
    <name type="scientific">Dolichospermum compactum NIES-806</name>
    <dbReference type="NCBI Taxonomy" id="1973481"/>
    <lineage>
        <taxon>Bacteria</taxon>
        <taxon>Bacillati</taxon>
        <taxon>Cyanobacteriota</taxon>
        <taxon>Cyanophyceae</taxon>
        <taxon>Nostocales</taxon>
        <taxon>Aphanizomenonaceae</taxon>
        <taxon>Dolichospermum</taxon>
        <taxon>Dolichospermum compactum</taxon>
    </lineage>
</organism>
<proteinExistence type="inferred from homology"/>
<feature type="region of interest" description="Disordered" evidence="2">
    <location>
        <begin position="1"/>
        <end position="29"/>
    </location>
</feature>
<keyword evidence="3" id="KW-1133">Transmembrane helix</keyword>
<evidence type="ECO:0000313" key="7">
    <source>
        <dbReference type="Proteomes" id="UP000218702"/>
    </source>
</evidence>
<reference evidence="6 7" key="1">
    <citation type="submission" date="2017-06" db="EMBL/GenBank/DDBJ databases">
        <title>Genome sequencing of cyanobaciteial culture collection at National Institute for Environmental Studies (NIES).</title>
        <authorList>
            <person name="Hirose Y."/>
            <person name="Shimura Y."/>
            <person name="Fujisawa T."/>
            <person name="Nakamura Y."/>
            <person name="Kawachi M."/>
        </authorList>
    </citation>
    <scope>NUCLEOTIDE SEQUENCE [LARGE SCALE GENOMIC DNA]</scope>
    <source>
        <strain evidence="6 7">NIES-806</strain>
    </source>
</reference>
<keyword evidence="3" id="KW-0812">Transmembrane</keyword>
<dbReference type="InterPro" id="IPR004474">
    <property type="entry name" value="LytR_CpsA_psr"/>
</dbReference>
<sequence length="484" mass="53024">MTSQKTTAAQQKAAKAKYKRQGKNSRPSKSGRWLWFAVGMGGIAIVSGLAGALLAVSWESTPLQQAQLSAQEEAVFDGDSISGNGLQFSQLTRPVNILLMGMSVLPPDVQNPPSESKNLRYLPQINSFDGLSDVMLLIKFDPETKKVVMLSVPRDTRTQIEGYGTKKINAANVDGGPALTAKTVSNLLGGVGIDRYVRINVLGVSKLIEALGGVNIYVPKDMKYRDDSQHLYINLKAGQQHLNGEQALQLLRYRHDELGDIGRIQRQQMVLRALIEQTLNPTTITKLPDILNVVKENIDTNLSVEELIALVGFGSKINRANMQMLMLPGRFSENHEFDASYWVPDGRSIAKLMTQHFGLEAKTTETSLSEPSGLRVAIQDSTGGDRSDSEARPRNRSQLRPLIKTLEKAGYTNIFVSKPWGQPLDVTHIVAQQGDGDSAESIRSLLGFGEVRVESTGNIGSDITIQVGKDWSQNQAIFQNSTNP</sequence>
<evidence type="ECO:0000256" key="2">
    <source>
        <dbReference type="SAM" id="MobiDB-lite"/>
    </source>
</evidence>
<feature type="compositionally biased region" description="Basic and acidic residues" evidence="2">
    <location>
        <begin position="383"/>
        <end position="393"/>
    </location>
</feature>
<evidence type="ECO:0000259" key="5">
    <source>
        <dbReference type="Pfam" id="PF13399"/>
    </source>
</evidence>
<dbReference type="OrthoDB" id="305468at2"/>
<feature type="domain" description="Cell envelope-related transcriptional attenuator" evidence="4">
    <location>
        <begin position="132"/>
        <end position="278"/>
    </location>
</feature>
<evidence type="ECO:0000256" key="3">
    <source>
        <dbReference type="SAM" id="Phobius"/>
    </source>
</evidence>
<evidence type="ECO:0000259" key="4">
    <source>
        <dbReference type="Pfam" id="PF03816"/>
    </source>
</evidence>
<comment type="similarity">
    <text evidence="1">Belongs to the LytR/CpsA/Psr (LCP) family.</text>
</comment>
<feature type="compositionally biased region" description="Basic residues" evidence="2">
    <location>
        <begin position="14"/>
        <end position="23"/>
    </location>
</feature>
<feature type="domain" description="LytR/CpsA/Psr regulator C-terminal" evidence="5">
    <location>
        <begin position="400"/>
        <end position="471"/>
    </location>
</feature>
<feature type="transmembrane region" description="Helical" evidence="3">
    <location>
        <begin position="33"/>
        <end position="58"/>
    </location>
</feature>
<dbReference type="RefSeq" id="WP_096662732.1">
    <property type="nucleotide sequence ID" value="NZ_AP018316.1"/>
</dbReference>
<dbReference type="PANTHER" id="PTHR33392">
    <property type="entry name" value="POLYISOPRENYL-TEICHOIC ACID--PEPTIDOGLYCAN TEICHOIC ACID TRANSFERASE TAGU"/>
    <property type="match status" value="1"/>
</dbReference>
<keyword evidence="3" id="KW-0472">Membrane</keyword>
<gene>
    <name evidence="6" type="ORF">NIES806_01380</name>
</gene>
<dbReference type="EMBL" id="AP018316">
    <property type="protein sequence ID" value="BAZ83958.1"/>
    <property type="molecule type" value="Genomic_DNA"/>
</dbReference>
<dbReference type="Pfam" id="PF13399">
    <property type="entry name" value="LytR_C"/>
    <property type="match status" value="1"/>
</dbReference>
<dbReference type="Gene3D" id="3.40.630.190">
    <property type="entry name" value="LCP protein"/>
    <property type="match status" value="1"/>
</dbReference>
<name>A0A1Z4UXI7_9CYAN</name>
<protein>
    <submittedName>
        <fullName evidence="6">Cell envelope-like transcriptional attenuator</fullName>
    </submittedName>
</protein>
<evidence type="ECO:0000256" key="1">
    <source>
        <dbReference type="ARBA" id="ARBA00006068"/>
    </source>
</evidence>
<evidence type="ECO:0000313" key="6">
    <source>
        <dbReference type="EMBL" id="BAZ83958.1"/>
    </source>
</evidence>
<dbReference type="AlphaFoldDB" id="A0A1Z4UXI7"/>
<dbReference type="Proteomes" id="UP000218702">
    <property type="component" value="Chromosome"/>
</dbReference>
<dbReference type="InterPro" id="IPR050922">
    <property type="entry name" value="LytR/CpsA/Psr_CW_biosynth"/>
</dbReference>
<feature type="region of interest" description="Disordered" evidence="2">
    <location>
        <begin position="363"/>
        <end position="398"/>
    </location>
</feature>
<dbReference type="InterPro" id="IPR027381">
    <property type="entry name" value="LytR/CpsA/Psr_C"/>
</dbReference>
<accession>A0A1Z4UXI7</accession>